<dbReference type="AlphaFoldDB" id="A0A7X0AUK4"/>
<evidence type="ECO:0000259" key="2">
    <source>
        <dbReference type="Pfam" id="PF08327"/>
    </source>
</evidence>
<gene>
    <name evidence="3" type="ORF">FHS74_000864</name>
</gene>
<evidence type="ECO:0000313" key="4">
    <source>
        <dbReference type="Proteomes" id="UP000539175"/>
    </source>
</evidence>
<proteinExistence type="inferred from homology"/>
<evidence type="ECO:0000256" key="1">
    <source>
        <dbReference type="ARBA" id="ARBA00006817"/>
    </source>
</evidence>
<dbReference type="InterPro" id="IPR013538">
    <property type="entry name" value="ASHA1/2-like_C"/>
</dbReference>
<sequence>MTDPIAPEFRLSRRFAASPCLLWSAYTEPERLRLWWGPKGFSWVRGALDLRPGGTFLYGMRAPASGPHTGDFTMWGKWTFREIAPPAPQSPGRLSFLVSFTDADGTAVRHPLSPSWPLEVLSTIGFAVADGGTRLDCAAVAVNATAEEEATFGAGLESMRQGWGGTLDQLDDYLARVQAA</sequence>
<dbReference type="RefSeq" id="WP_211106099.1">
    <property type="nucleotide sequence ID" value="NZ_JACIIZ010000002.1"/>
</dbReference>
<dbReference type="InterPro" id="IPR023393">
    <property type="entry name" value="START-like_dom_sf"/>
</dbReference>
<dbReference type="Pfam" id="PF08327">
    <property type="entry name" value="AHSA1"/>
    <property type="match status" value="1"/>
</dbReference>
<dbReference type="SUPFAM" id="SSF55961">
    <property type="entry name" value="Bet v1-like"/>
    <property type="match status" value="1"/>
</dbReference>
<evidence type="ECO:0000313" key="3">
    <source>
        <dbReference type="EMBL" id="MBB6250323.1"/>
    </source>
</evidence>
<organism evidence="3 4">
    <name type="scientific">Nitrospirillum iridis</name>
    <dbReference type="NCBI Taxonomy" id="765888"/>
    <lineage>
        <taxon>Bacteria</taxon>
        <taxon>Pseudomonadati</taxon>
        <taxon>Pseudomonadota</taxon>
        <taxon>Alphaproteobacteria</taxon>
        <taxon>Rhodospirillales</taxon>
        <taxon>Azospirillaceae</taxon>
        <taxon>Nitrospirillum</taxon>
    </lineage>
</organism>
<dbReference type="EMBL" id="JACIIZ010000002">
    <property type="protein sequence ID" value="MBB6250323.1"/>
    <property type="molecule type" value="Genomic_DNA"/>
</dbReference>
<dbReference type="Proteomes" id="UP000539175">
    <property type="component" value="Unassembled WGS sequence"/>
</dbReference>
<dbReference type="CDD" id="cd07814">
    <property type="entry name" value="SRPBCC_CalC_Aha1-like"/>
    <property type="match status" value="1"/>
</dbReference>
<dbReference type="Gene3D" id="3.30.530.20">
    <property type="match status" value="1"/>
</dbReference>
<protein>
    <submittedName>
        <fullName evidence="3">Uncharacterized protein YndB with AHSA1/START domain</fullName>
    </submittedName>
</protein>
<name>A0A7X0AUK4_9PROT</name>
<accession>A0A7X0AUK4</accession>
<keyword evidence="4" id="KW-1185">Reference proteome</keyword>
<comment type="caution">
    <text evidence="3">The sequence shown here is derived from an EMBL/GenBank/DDBJ whole genome shotgun (WGS) entry which is preliminary data.</text>
</comment>
<comment type="similarity">
    <text evidence="1">Belongs to the AHA1 family.</text>
</comment>
<feature type="domain" description="Activator of Hsp90 ATPase homologue 1/2-like C-terminal" evidence="2">
    <location>
        <begin position="17"/>
        <end position="174"/>
    </location>
</feature>
<reference evidence="3 4" key="1">
    <citation type="submission" date="2020-08" db="EMBL/GenBank/DDBJ databases">
        <title>Genomic Encyclopedia of Type Strains, Phase IV (KMG-IV): sequencing the most valuable type-strain genomes for metagenomic binning, comparative biology and taxonomic classification.</title>
        <authorList>
            <person name="Goeker M."/>
        </authorList>
    </citation>
    <scope>NUCLEOTIDE SEQUENCE [LARGE SCALE GENOMIC DNA]</scope>
    <source>
        <strain evidence="3 4">DSM 22198</strain>
    </source>
</reference>